<evidence type="ECO:0000256" key="13">
    <source>
        <dbReference type="ARBA" id="ARBA00023180"/>
    </source>
</evidence>
<protein>
    <recommendedName>
        <fullName evidence="15">Hexosyltransferase</fullName>
        <ecNumber evidence="15">2.4.1.-</ecNumber>
    </recommendedName>
</protein>
<dbReference type="STRING" id="6412.T1F1D5"/>
<dbReference type="GeneID" id="20202635"/>
<dbReference type="GO" id="GO:0006024">
    <property type="term" value="P:glycosaminoglycan biosynthetic process"/>
    <property type="evidence" value="ECO:0000318"/>
    <property type="project" value="GO_Central"/>
</dbReference>
<dbReference type="GO" id="GO:0000139">
    <property type="term" value="C:Golgi membrane"/>
    <property type="evidence" value="ECO:0000318"/>
    <property type="project" value="GO_Central"/>
</dbReference>
<dbReference type="eggNOG" id="KOG2288">
    <property type="taxonomic scope" value="Eukaryota"/>
</dbReference>
<dbReference type="EC" id="2.4.1.-" evidence="15"/>
<evidence type="ECO:0000313" key="18">
    <source>
        <dbReference type="Proteomes" id="UP000015101"/>
    </source>
</evidence>
<dbReference type="GO" id="GO:0047220">
    <property type="term" value="F:galactosylxylosylprotein 3-beta-galactosyltransferase activity"/>
    <property type="evidence" value="ECO:0000318"/>
    <property type="project" value="GO_Central"/>
</dbReference>
<dbReference type="OrthoDB" id="1158011at2759"/>
<dbReference type="EnsemblMetazoa" id="HelroT169080">
    <property type="protein sequence ID" value="HelroP169080"/>
    <property type="gene ID" value="HelroG169080"/>
</dbReference>
<dbReference type="PANTHER" id="PTHR11214">
    <property type="entry name" value="BETA-1,3-N-ACETYLGLUCOSAMINYLTRANSFERASE"/>
    <property type="match status" value="1"/>
</dbReference>
<dbReference type="KEGG" id="hro:HELRODRAFT_169080"/>
<keyword evidence="12" id="KW-0472">Membrane</keyword>
<evidence type="ECO:0000256" key="6">
    <source>
        <dbReference type="ARBA" id="ARBA00022676"/>
    </source>
</evidence>
<gene>
    <name evidence="17" type="primary">20202635</name>
    <name evidence="16" type="ORF">HELRODRAFT_169080</name>
</gene>
<evidence type="ECO:0000256" key="5">
    <source>
        <dbReference type="ARBA" id="ARBA00008661"/>
    </source>
</evidence>
<dbReference type="OMA" id="HVYRWHD"/>
<dbReference type="EMBL" id="KB096023">
    <property type="protein sequence ID" value="ESO09138.1"/>
    <property type="molecule type" value="Genomic_DNA"/>
</dbReference>
<evidence type="ECO:0000256" key="14">
    <source>
        <dbReference type="ARBA" id="ARBA00023211"/>
    </source>
</evidence>
<accession>T1F1D5</accession>
<dbReference type="GO" id="GO:0006493">
    <property type="term" value="P:protein O-linked glycosylation"/>
    <property type="evidence" value="ECO:0000318"/>
    <property type="project" value="GO_Central"/>
</dbReference>
<dbReference type="Gene3D" id="3.90.550.50">
    <property type="match status" value="1"/>
</dbReference>
<dbReference type="Pfam" id="PF01762">
    <property type="entry name" value="Galactosyl_T"/>
    <property type="match status" value="1"/>
</dbReference>
<name>T1F1D5_HELRO</name>
<reference evidence="18" key="1">
    <citation type="submission" date="2012-12" db="EMBL/GenBank/DDBJ databases">
        <authorList>
            <person name="Hellsten U."/>
            <person name="Grimwood J."/>
            <person name="Chapman J.A."/>
            <person name="Shapiro H."/>
            <person name="Aerts A."/>
            <person name="Otillar R.P."/>
            <person name="Terry A.Y."/>
            <person name="Boore J.L."/>
            <person name="Simakov O."/>
            <person name="Marletaz F."/>
            <person name="Cho S.-J."/>
            <person name="Edsinger-Gonzales E."/>
            <person name="Havlak P."/>
            <person name="Kuo D.-H."/>
            <person name="Larsson T."/>
            <person name="Lv J."/>
            <person name="Arendt D."/>
            <person name="Savage R."/>
            <person name="Osoegawa K."/>
            <person name="de Jong P."/>
            <person name="Lindberg D.R."/>
            <person name="Seaver E.C."/>
            <person name="Weisblat D.A."/>
            <person name="Putnam N.H."/>
            <person name="Grigoriev I.V."/>
            <person name="Rokhsar D.S."/>
        </authorList>
    </citation>
    <scope>NUCLEOTIDE SEQUENCE</scope>
</reference>
<evidence type="ECO:0000256" key="11">
    <source>
        <dbReference type="ARBA" id="ARBA00023034"/>
    </source>
</evidence>
<organism evidence="17 18">
    <name type="scientific">Helobdella robusta</name>
    <name type="common">Californian leech</name>
    <dbReference type="NCBI Taxonomy" id="6412"/>
    <lineage>
        <taxon>Eukaryota</taxon>
        <taxon>Metazoa</taxon>
        <taxon>Spiralia</taxon>
        <taxon>Lophotrochozoa</taxon>
        <taxon>Annelida</taxon>
        <taxon>Clitellata</taxon>
        <taxon>Hirudinea</taxon>
        <taxon>Rhynchobdellida</taxon>
        <taxon>Glossiphoniidae</taxon>
        <taxon>Helobdella</taxon>
    </lineage>
</organism>
<evidence type="ECO:0000256" key="4">
    <source>
        <dbReference type="ARBA" id="ARBA00005093"/>
    </source>
</evidence>
<keyword evidence="11 15" id="KW-0333">Golgi apparatus</keyword>
<comment type="subcellular location">
    <subcellularLocation>
        <location evidence="2 15">Golgi apparatus membrane</location>
        <topology evidence="2 15">Single-pass type II membrane protein</topology>
    </subcellularLocation>
</comment>
<evidence type="ECO:0000256" key="8">
    <source>
        <dbReference type="ARBA" id="ARBA00022692"/>
    </source>
</evidence>
<evidence type="ECO:0000256" key="7">
    <source>
        <dbReference type="ARBA" id="ARBA00022679"/>
    </source>
</evidence>
<keyword evidence="8" id="KW-0812">Transmembrane</keyword>
<evidence type="ECO:0000256" key="9">
    <source>
        <dbReference type="ARBA" id="ARBA00022968"/>
    </source>
</evidence>
<dbReference type="FunCoup" id="T1F1D5">
    <property type="interactions" value="137"/>
</dbReference>
<dbReference type="FunFam" id="3.90.550.50:FF:000018">
    <property type="entry name" value="Hexosyltransferase"/>
    <property type="match status" value="1"/>
</dbReference>
<evidence type="ECO:0000313" key="16">
    <source>
        <dbReference type="EMBL" id="ESO09138.1"/>
    </source>
</evidence>
<reference evidence="16 18" key="2">
    <citation type="journal article" date="2013" name="Nature">
        <title>Insights into bilaterian evolution from three spiralian genomes.</title>
        <authorList>
            <person name="Simakov O."/>
            <person name="Marletaz F."/>
            <person name="Cho S.J."/>
            <person name="Edsinger-Gonzales E."/>
            <person name="Havlak P."/>
            <person name="Hellsten U."/>
            <person name="Kuo D.H."/>
            <person name="Larsson T."/>
            <person name="Lv J."/>
            <person name="Arendt D."/>
            <person name="Savage R."/>
            <person name="Osoegawa K."/>
            <person name="de Jong P."/>
            <person name="Grimwood J."/>
            <person name="Chapman J.A."/>
            <person name="Shapiro H."/>
            <person name="Aerts A."/>
            <person name="Otillar R.P."/>
            <person name="Terry A.Y."/>
            <person name="Boore J.L."/>
            <person name="Grigoriev I.V."/>
            <person name="Lindberg D.R."/>
            <person name="Seaver E.C."/>
            <person name="Weisblat D.A."/>
            <person name="Putnam N.H."/>
            <person name="Rokhsar D.S."/>
        </authorList>
    </citation>
    <scope>NUCLEOTIDE SEQUENCE</scope>
</reference>
<keyword evidence="7" id="KW-0808">Transferase</keyword>
<dbReference type="CTD" id="20202635"/>
<dbReference type="RefSeq" id="XP_009013160.1">
    <property type="nucleotide sequence ID" value="XM_009014912.1"/>
</dbReference>
<evidence type="ECO:0000256" key="1">
    <source>
        <dbReference type="ARBA" id="ARBA00001936"/>
    </source>
</evidence>
<keyword evidence="14" id="KW-0464">Manganese</keyword>
<keyword evidence="6 15" id="KW-0328">Glycosyltransferase</keyword>
<sequence length="313" mass="37199">MTVTKELFSLYFCPFPLFDNYSTKMFNRAKFNAGGITQPENDYLLIILILSSRKNVDRRNSIRSTWLKDKDNSKIKHLFAIGRSDNQEENELSSALLKEKNKYNDLLFLNVSEDYHNLSEKLLKSLDQLFKLYSFKFLLKCDDDTFTVIEALLKELESEDEKKLYWGFFDGKANVKTKGKWMEHNWFLCDKYLPYARGGGYILSYDLVRFISTNKMYLQLYNNEDVSVGVWLSALNIKRKHDPRFDTEYKSRGCNNKYLITHKVSPEVMRDLHLNLKTTNRLCKYEFQKYRSYIYNWNYPPSQCCIRNNSLIP</sequence>
<dbReference type="InParanoid" id="T1F1D5"/>
<keyword evidence="10" id="KW-1133">Transmembrane helix</keyword>
<dbReference type="PANTHER" id="PTHR11214:SF3">
    <property type="entry name" value="BETA-1,3-GALACTOSYLTRANSFERASE 6"/>
    <property type="match status" value="1"/>
</dbReference>
<comment type="similarity">
    <text evidence="5 15">Belongs to the glycosyltransferase 31 family.</text>
</comment>
<dbReference type="HOGENOM" id="CLU_046589_0_0_1"/>
<proteinExistence type="inferred from homology"/>
<reference evidence="17" key="3">
    <citation type="submission" date="2015-06" db="UniProtKB">
        <authorList>
            <consortium name="EnsemblMetazoa"/>
        </authorList>
    </citation>
    <scope>IDENTIFICATION</scope>
</reference>
<evidence type="ECO:0000256" key="3">
    <source>
        <dbReference type="ARBA" id="ARBA00004840"/>
    </source>
</evidence>
<comment type="pathway">
    <text evidence="4">Glycan metabolism; heparan sulfate biosynthesis.</text>
</comment>
<evidence type="ECO:0000256" key="15">
    <source>
        <dbReference type="RuleBase" id="RU363063"/>
    </source>
</evidence>
<evidence type="ECO:0000256" key="12">
    <source>
        <dbReference type="ARBA" id="ARBA00023136"/>
    </source>
</evidence>
<comment type="cofactor">
    <cofactor evidence="1">
        <name>Mn(2+)</name>
        <dbReference type="ChEBI" id="CHEBI:29035"/>
    </cofactor>
</comment>
<dbReference type="Proteomes" id="UP000015101">
    <property type="component" value="Unassembled WGS sequence"/>
</dbReference>
<keyword evidence="18" id="KW-1185">Reference proteome</keyword>
<dbReference type="InterPro" id="IPR002659">
    <property type="entry name" value="Glyco_trans_31"/>
</dbReference>
<evidence type="ECO:0000313" key="17">
    <source>
        <dbReference type="EnsemblMetazoa" id="HelroP169080"/>
    </source>
</evidence>
<dbReference type="EMBL" id="AMQM01003171">
    <property type="status" value="NOT_ANNOTATED_CDS"/>
    <property type="molecule type" value="Genomic_DNA"/>
</dbReference>
<dbReference type="AlphaFoldDB" id="T1F1D5"/>
<keyword evidence="13" id="KW-0325">Glycoprotein</keyword>
<evidence type="ECO:0000256" key="2">
    <source>
        <dbReference type="ARBA" id="ARBA00004323"/>
    </source>
</evidence>
<evidence type="ECO:0000256" key="10">
    <source>
        <dbReference type="ARBA" id="ARBA00022989"/>
    </source>
</evidence>
<keyword evidence="9" id="KW-0735">Signal-anchor</keyword>
<comment type="pathway">
    <text evidence="3">Glycan metabolism; chondroitin sulfate biosynthesis.</text>
</comment>